<proteinExistence type="predicted"/>
<dbReference type="AlphaFoldDB" id="A0A6A6HBK6"/>
<dbReference type="OrthoDB" id="3902588at2759"/>
<gene>
    <name evidence="1" type="ORF">EV356DRAFT_500850</name>
</gene>
<sequence>MSEKFLISGDHNVPTKRHGVRNVLELGGNIAEVLHLSALCPDASVLHLSPTPIPRIELPNQISCSHIPSSDLPRLPYPSSSLDTIRTSTLPSLLPSAQIPALLTECHRVLAPGGTLELRLLDPLPDRKTSGPFLRAWIEVRLLLNLEMSFRCTRPSLLIPQWIQAAGFELRSSASAAWTAGREREREKRGWRAKVGGYRAEGSASASASARNRSMSEALGMARILQVPAANDNQGVIGAYMDEEVAVMVGRELWKDVWGEFVTERKGEEKWWWENAGCVKEALERDTKWSVLTLLAVKPEVQ</sequence>
<dbReference type="SUPFAM" id="SSF53335">
    <property type="entry name" value="S-adenosyl-L-methionine-dependent methyltransferases"/>
    <property type="match status" value="1"/>
</dbReference>
<protein>
    <recommendedName>
        <fullName evidence="3">Methyltransferase type 11 domain-containing protein</fullName>
    </recommendedName>
</protein>
<evidence type="ECO:0000313" key="2">
    <source>
        <dbReference type="Proteomes" id="UP000800092"/>
    </source>
</evidence>
<dbReference type="Gene3D" id="3.40.50.150">
    <property type="entry name" value="Vaccinia Virus protein VP39"/>
    <property type="match status" value="1"/>
</dbReference>
<keyword evidence="2" id="KW-1185">Reference proteome</keyword>
<evidence type="ECO:0008006" key="3">
    <source>
        <dbReference type="Google" id="ProtNLM"/>
    </source>
</evidence>
<dbReference type="Proteomes" id="UP000800092">
    <property type="component" value="Unassembled WGS sequence"/>
</dbReference>
<accession>A0A6A6HBK6</accession>
<reference evidence="1" key="1">
    <citation type="journal article" date="2020" name="Stud. Mycol.">
        <title>101 Dothideomycetes genomes: a test case for predicting lifestyles and emergence of pathogens.</title>
        <authorList>
            <person name="Haridas S."/>
            <person name="Albert R."/>
            <person name="Binder M."/>
            <person name="Bloem J."/>
            <person name="Labutti K."/>
            <person name="Salamov A."/>
            <person name="Andreopoulos B."/>
            <person name="Baker S."/>
            <person name="Barry K."/>
            <person name="Bills G."/>
            <person name="Bluhm B."/>
            <person name="Cannon C."/>
            <person name="Castanera R."/>
            <person name="Culley D."/>
            <person name="Daum C."/>
            <person name="Ezra D."/>
            <person name="Gonzalez J."/>
            <person name="Henrissat B."/>
            <person name="Kuo A."/>
            <person name="Liang C."/>
            <person name="Lipzen A."/>
            <person name="Lutzoni F."/>
            <person name="Magnuson J."/>
            <person name="Mondo S."/>
            <person name="Nolan M."/>
            <person name="Ohm R."/>
            <person name="Pangilinan J."/>
            <person name="Park H.-J."/>
            <person name="Ramirez L."/>
            <person name="Alfaro M."/>
            <person name="Sun H."/>
            <person name="Tritt A."/>
            <person name="Yoshinaga Y."/>
            <person name="Zwiers L.-H."/>
            <person name="Turgeon B."/>
            <person name="Goodwin S."/>
            <person name="Spatafora J."/>
            <person name="Crous P."/>
            <person name="Grigoriev I."/>
        </authorList>
    </citation>
    <scope>NUCLEOTIDE SEQUENCE</scope>
    <source>
        <strain evidence="1">Tuck. ex Michener</strain>
    </source>
</reference>
<name>A0A6A6HBK6_VIRVR</name>
<dbReference type="InterPro" id="IPR029063">
    <property type="entry name" value="SAM-dependent_MTases_sf"/>
</dbReference>
<evidence type="ECO:0000313" key="1">
    <source>
        <dbReference type="EMBL" id="KAF2235229.1"/>
    </source>
</evidence>
<organism evidence="1 2">
    <name type="scientific">Viridothelium virens</name>
    <name type="common">Speckled blister lichen</name>
    <name type="synonym">Trypethelium virens</name>
    <dbReference type="NCBI Taxonomy" id="1048519"/>
    <lineage>
        <taxon>Eukaryota</taxon>
        <taxon>Fungi</taxon>
        <taxon>Dikarya</taxon>
        <taxon>Ascomycota</taxon>
        <taxon>Pezizomycotina</taxon>
        <taxon>Dothideomycetes</taxon>
        <taxon>Dothideomycetes incertae sedis</taxon>
        <taxon>Trypetheliales</taxon>
        <taxon>Trypetheliaceae</taxon>
        <taxon>Viridothelium</taxon>
    </lineage>
</organism>
<dbReference type="EMBL" id="ML991793">
    <property type="protein sequence ID" value="KAF2235229.1"/>
    <property type="molecule type" value="Genomic_DNA"/>
</dbReference>